<gene>
    <name evidence="3" type="ORF">BJ975_002092</name>
    <name evidence="2" type="ORF">IDH50_17730</name>
</gene>
<keyword evidence="2" id="KW-0808">Transferase</keyword>
<dbReference type="InterPro" id="IPR017127">
    <property type="entry name" value="Ribosome_uL3_MTase"/>
</dbReference>
<dbReference type="PROSITE" id="PS00092">
    <property type="entry name" value="N6_MTASE"/>
    <property type="match status" value="1"/>
</dbReference>
<keyword evidence="4" id="KW-1185">Reference proteome</keyword>
<organism evidence="2 5">
    <name type="scientific">Aeromicrobium tamlense</name>
    <dbReference type="NCBI Taxonomy" id="375541"/>
    <lineage>
        <taxon>Bacteria</taxon>
        <taxon>Bacillati</taxon>
        <taxon>Actinomycetota</taxon>
        <taxon>Actinomycetes</taxon>
        <taxon>Propionibacteriales</taxon>
        <taxon>Nocardioidaceae</taxon>
        <taxon>Aeromicrobium</taxon>
    </lineage>
</organism>
<accession>A0A8I0G391</accession>
<evidence type="ECO:0000313" key="2">
    <source>
        <dbReference type="EMBL" id="MBD1272089.1"/>
    </source>
</evidence>
<keyword evidence="2" id="KW-0489">Methyltransferase</keyword>
<dbReference type="PANTHER" id="PTHR47806">
    <property type="entry name" value="50S RIBOSOMAL PROTEIN L3 GLUTAMINE METHYLTRANSFERASE"/>
    <property type="match status" value="1"/>
</dbReference>
<dbReference type="Proteomes" id="UP000659061">
    <property type="component" value="Unassembled WGS sequence"/>
</dbReference>
<name>A0A8I0G391_9ACTN</name>
<reference evidence="2" key="2">
    <citation type="submission" date="2020-09" db="EMBL/GenBank/DDBJ databases">
        <title>Novel species in genus Aeromicrobium.</title>
        <authorList>
            <person name="Zhang G."/>
        </authorList>
    </citation>
    <scope>NUCLEOTIDE SEQUENCE</scope>
    <source>
        <strain evidence="2">SSW1-57</strain>
    </source>
</reference>
<dbReference type="EMBL" id="JACWMT010000004">
    <property type="protein sequence ID" value="MBD1272089.1"/>
    <property type="molecule type" value="Genomic_DNA"/>
</dbReference>
<dbReference type="Proteomes" id="UP000587211">
    <property type="component" value="Unassembled WGS sequence"/>
</dbReference>
<dbReference type="SUPFAM" id="SSF53335">
    <property type="entry name" value="S-adenosyl-L-methionine-dependent methyltransferases"/>
    <property type="match status" value="1"/>
</dbReference>
<comment type="caution">
    <text evidence="2">The sequence shown here is derived from an EMBL/GenBank/DDBJ whole genome shotgun (WGS) entry which is preliminary data.</text>
</comment>
<dbReference type="Pfam" id="PF05175">
    <property type="entry name" value="MTS"/>
    <property type="match status" value="1"/>
</dbReference>
<feature type="domain" description="Methyltransferase small" evidence="1">
    <location>
        <begin position="45"/>
        <end position="125"/>
    </location>
</feature>
<dbReference type="InterPro" id="IPR007848">
    <property type="entry name" value="Small_mtfrase_dom"/>
</dbReference>
<dbReference type="InterPro" id="IPR029063">
    <property type="entry name" value="SAM-dependent_MTases_sf"/>
</dbReference>
<evidence type="ECO:0000313" key="4">
    <source>
        <dbReference type="Proteomes" id="UP000587211"/>
    </source>
</evidence>
<dbReference type="GO" id="GO:0036009">
    <property type="term" value="F:protein-glutamine N-methyltransferase activity"/>
    <property type="evidence" value="ECO:0007669"/>
    <property type="project" value="InterPro"/>
</dbReference>
<dbReference type="RefSeq" id="WP_179425695.1">
    <property type="nucleotide sequence ID" value="NZ_BAAAMP010000016.1"/>
</dbReference>
<evidence type="ECO:0000313" key="5">
    <source>
        <dbReference type="Proteomes" id="UP000659061"/>
    </source>
</evidence>
<dbReference type="InterPro" id="IPR002052">
    <property type="entry name" value="DNA_methylase_N6_adenine_CS"/>
</dbReference>
<evidence type="ECO:0000259" key="1">
    <source>
        <dbReference type="Pfam" id="PF05175"/>
    </source>
</evidence>
<dbReference type="GO" id="GO:0005829">
    <property type="term" value="C:cytosol"/>
    <property type="evidence" value="ECO:0007669"/>
    <property type="project" value="TreeGrafter"/>
</dbReference>
<dbReference type="PANTHER" id="PTHR47806:SF1">
    <property type="entry name" value="RIBOSOMAL PROTEIN UL3 GLUTAMINE METHYLTRANSFERASE"/>
    <property type="match status" value="1"/>
</dbReference>
<dbReference type="GO" id="GO:0032259">
    <property type="term" value="P:methylation"/>
    <property type="evidence" value="ECO:0007669"/>
    <property type="project" value="UniProtKB-KW"/>
</dbReference>
<dbReference type="EMBL" id="JACBZN010000001">
    <property type="protein sequence ID" value="NYI38717.1"/>
    <property type="molecule type" value="Genomic_DNA"/>
</dbReference>
<dbReference type="CDD" id="cd02440">
    <property type="entry name" value="AdoMet_MTases"/>
    <property type="match status" value="1"/>
</dbReference>
<sequence length="221" mass="23638">MLQATEPEARSTTFGGRSIGYDERVLTPRPWTEAQSAWAREWLDRVPAGPVLEVCAGAGHIGLLAVAGTGRHLVQVDADLHACVWASRNARAWGVDSDIRHGGMSEVLLPDERFALVIADPPYLTSDGVGQFPEDPLTAIDGGADGLDLARECLTVIARHLCRGGVGLLQLRDEGQGRDLESDAAERGLTIAESRQLDGGAVLLLHRTTDGGQHGQHAEDR</sequence>
<protein>
    <submittedName>
        <fullName evidence="3">Methylase of polypeptide subunit release factors</fullName>
    </submittedName>
    <submittedName>
        <fullName evidence="2">Methyltransferase</fullName>
    </submittedName>
</protein>
<dbReference type="Gene3D" id="3.40.50.150">
    <property type="entry name" value="Vaccinia Virus protein VP39"/>
    <property type="match status" value="1"/>
</dbReference>
<reference evidence="3 4" key="1">
    <citation type="submission" date="2020-07" db="EMBL/GenBank/DDBJ databases">
        <title>Sequencing the genomes of 1000 actinobacteria strains.</title>
        <authorList>
            <person name="Klenk H.-P."/>
        </authorList>
    </citation>
    <scope>NUCLEOTIDE SEQUENCE [LARGE SCALE GENOMIC DNA]</scope>
    <source>
        <strain evidence="3 4">DSM 19087</strain>
    </source>
</reference>
<proteinExistence type="predicted"/>
<dbReference type="AlphaFoldDB" id="A0A8I0G391"/>
<evidence type="ECO:0000313" key="3">
    <source>
        <dbReference type="EMBL" id="NYI38717.1"/>
    </source>
</evidence>
<dbReference type="GO" id="GO:0003676">
    <property type="term" value="F:nucleic acid binding"/>
    <property type="evidence" value="ECO:0007669"/>
    <property type="project" value="InterPro"/>
</dbReference>